<dbReference type="EC" id="3.13.2.1" evidence="4"/>
<feature type="binding site" evidence="4">
    <location>
        <begin position="154"/>
        <end position="156"/>
    </location>
    <ligand>
        <name>NAD(+)</name>
        <dbReference type="ChEBI" id="CHEBI:57540"/>
    </ligand>
</feature>
<dbReference type="SUPFAM" id="SSF51735">
    <property type="entry name" value="NAD(P)-binding Rossmann-fold domains"/>
    <property type="match status" value="1"/>
</dbReference>
<comment type="subcellular location">
    <subcellularLocation>
        <location evidence="4">Cytoplasm</location>
    </subcellularLocation>
</comment>
<feature type="binding site" evidence="4">
    <location>
        <position position="240"/>
    </location>
    <ligand>
        <name>NAD(+)</name>
        <dbReference type="ChEBI" id="CHEBI:57540"/>
    </ligand>
</feature>
<evidence type="ECO:0000313" key="9">
    <source>
        <dbReference type="Proteomes" id="UP001596540"/>
    </source>
</evidence>
<dbReference type="Gene3D" id="3.40.50.1480">
    <property type="entry name" value="Adenosylhomocysteinase-like"/>
    <property type="match status" value="1"/>
</dbReference>
<dbReference type="Proteomes" id="UP001596540">
    <property type="component" value="Unassembled WGS sequence"/>
</dbReference>
<keyword evidence="4 5" id="KW-0378">Hydrolase</keyword>
<accession>A0ABW2KE35</accession>
<dbReference type="PANTHER" id="PTHR23420">
    <property type="entry name" value="ADENOSYLHOMOCYSTEINASE"/>
    <property type="match status" value="1"/>
</dbReference>
<dbReference type="InterPro" id="IPR000043">
    <property type="entry name" value="Adenosylhomocysteinase-like"/>
</dbReference>
<comment type="catalytic activity">
    <reaction evidence="4 5">
        <text>S-adenosyl-L-homocysteine + H2O = L-homocysteine + adenosine</text>
        <dbReference type="Rhea" id="RHEA:21708"/>
        <dbReference type="ChEBI" id="CHEBI:15377"/>
        <dbReference type="ChEBI" id="CHEBI:16335"/>
        <dbReference type="ChEBI" id="CHEBI:57856"/>
        <dbReference type="ChEBI" id="CHEBI:58199"/>
        <dbReference type="EC" id="3.13.2.1"/>
    </reaction>
</comment>
<dbReference type="InterPro" id="IPR015878">
    <property type="entry name" value="Ado_hCys_hydrolase_NAD-bd"/>
</dbReference>
<dbReference type="NCBIfam" id="NF004005">
    <property type="entry name" value="PRK05476.2-3"/>
    <property type="match status" value="1"/>
</dbReference>
<dbReference type="NCBIfam" id="TIGR00936">
    <property type="entry name" value="ahcY"/>
    <property type="match status" value="1"/>
</dbReference>
<feature type="domain" description="S-adenosyl-L-homocysteine hydrolase NAD binding" evidence="7">
    <location>
        <begin position="188"/>
        <end position="350"/>
    </location>
</feature>
<feature type="binding site" evidence="4">
    <location>
        <position position="188"/>
    </location>
    <ligand>
        <name>NAD(+)</name>
        <dbReference type="ChEBI" id="CHEBI:57540"/>
    </ligand>
</feature>
<evidence type="ECO:0000259" key="7">
    <source>
        <dbReference type="SMART" id="SM00997"/>
    </source>
</evidence>
<feature type="binding site" evidence="4">
    <location>
        <begin position="296"/>
        <end position="298"/>
    </location>
    <ligand>
        <name>NAD(+)</name>
        <dbReference type="ChEBI" id="CHEBI:57540"/>
    </ligand>
</feature>
<dbReference type="Pfam" id="PF05221">
    <property type="entry name" value="AdoHcyase"/>
    <property type="match status" value="2"/>
</dbReference>
<feature type="binding site" evidence="4">
    <location>
        <position position="183"/>
    </location>
    <ligand>
        <name>substrate</name>
    </ligand>
</feature>
<feature type="binding site" evidence="4">
    <location>
        <position position="344"/>
    </location>
    <ligand>
        <name>NAD(+)</name>
        <dbReference type="ChEBI" id="CHEBI:57540"/>
    </ligand>
</feature>
<comment type="function">
    <text evidence="4">May play a key role in the regulation of the intracellular concentration of adenosylhomocysteine.</text>
</comment>
<feature type="binding site" evidence="4">
    <location>
        <position position="187"/>
    </location>
    <ligand>
        <name>substrate</name>
    </ligand>
</feature>
<dbReference type="EMBL" id="JBHTBH010000003">
    <property type="protein sequence ID" value="MFC7327534.1"/>
    <property type="molecule type" value="Genomic_DNA"/>
</dbReference>
<gene>
    <name evidence="4 8" type="primary">ahcY</name>
    <name evidence="8" type="ORF">ACFQRF_07235</name>
</gene>
<comment type="similarity">
    <text evidence="1 4 6">Belongs to the adenosylhomocysteinase family.</text>
</comment>
<feature type="binding site" evidence="4">
    <location>
        <position position="128"/>
    </location>
    <ligand>
        <name>substrate</name>
    </ligand>
</feature>
<comment type="pathway">
    <text evidence="4 5">Amino-acid biosynthesis; L-homocysteine biosynthesis; L-homocysteine from S-adenosyl-L-homocysteine: step 1/1.</text>
</comment>
<keyword evidence="9" id="KW-1185">Reference proteome</keyword>
<comment type="caution">
    <text evidence="8">The sequence shown here is derived from an EMBL/GenBank/DDBJ whole genome shotgun (WGS) entry which is preliminary data.</text>
</comment>
<dbReference type="SUPFAM" id="SSF52283">
    <property type="entry name" value="Formate/glycerate dehydrogenase catalytic domain-like"/>
    <property type="match status" value="1"/>
</dbReference>
<evidence type="ECO:0000256" key="6">
    <source>
        <dbReference type="RuleBase" id="RU004166"/>
    </source>
</evidence>
<evidence type="ECO:0000256" key="2">
    <source>
        <dbReference type="ARBA" id="ARBA00022563"/>
    </source>
</evidence>
<name>A0ABW2KE35_9ACTN</name>
<feature type="binding site" evidence="4">
    <location>
        <position position="275"/>
    </location>
    <ligand>
        <name>NAD(+)</name>
        <dbReference type="ChEBI" id="CHEBI:57540"/>
    </ligand>
</feature>
<evidence type="ECO:0000256" key="3">
    <source>
        <dbReference type="ARBA" id="ARBA00023027"/>
    </source>
</evidence>
<dbReference type="Gene3D" id="3.40.50.720">
    <property type="entry name" value="NAD(P)-binding Rossmann-like Domain"/>
    <property type="match status" value="1"/>
</dbReference>
<dbReference type="RefSeq" id="WP_379869896.1">
    <property type="nucleotide sequence ID" value="NZ_JBHTBH010000003.1"/>
</dbReference>
<dbReference type="SMART" id="SM00996">
    <property type="entry name" value="AdoHcyase"/>
    <property type="match status" value="1"/>
</dbReference>
<evidence type="ECO:0000313" key="8">
    <source>
        <dbReference type="EMBL" id="MFC7327534.1"/>
    </source>
</evidence>
<evidence type="ECO:0000256" key="5">
    <source>
        <dbReference type="RuleBase" id="RU000548"/>
    </source>
</evidence>
<comment type="cofactor">
    <cofactor evidence="4 5">
        <name>NAD(+)</name>
        <dbReference type="ChEBI" id="CHEBI:57540"/>
    </cofactor>
    <text evidence="4 5">Binds 1 NAD(+) per subunit.</text>
</comment>
<feature type="binding site" evidence="4">
    <location>
        <position position="56"/>
    </location>
    <ligand>
        <name>substrate</name>
    </ligand>
</feature>
<dbReference type="InterPro" id="IPR036291">
    <property type="entry name" value="NAD(P)-bd_dom_sf"/>
</dbReference>
<keyword evidence="2 4" id="KW-0554">One-carbon metabolism</keyword>
<dbReference type="InterPro" id="IPR042172">
    <property type="entry name" value="Adenosylhomocyst_ase-like_sf"/>
</dbReference>
<dbReference type="CDD" id="cd00401">
    <property type="entry name" value="SAHH"/>
    <property type="match status" value="1"/>
</dbReference>
<dbReference type="PANTHER" id="PTHR23420:SF0">
    <property type="entry name" value="ADENOSYLHOMOCYSTEINASE"/>
    <property type="match status" value="1"/>
</dbReference>
<dbReference type="HAMAP" id="MF_00563">
    <property type="entry name" value="AdoHcyase"/>
    <property type="match status" value="1"/>
</dbReference>
<keyword evidence="3 4" id="KW-0520">NAD</keyword>
<dbReference type="SMART" id="SM00997">
    <property type="entry name" value="AdoHcyase_NAD"/>
    <property type="match status" value="1"/>
</dbReference>
<dbReference type="PIRSF" id="PIRSF001109">
    <property type="entry name" value="Ad_hcy_hydrolase"/>
    <property type="match status" value="1"/>
</dbReference>
<proteinExistence type="inferred from homology"/>
<evidence type="ECO:0000256" key="1">
    <source>
        <dbReference type="ARBA" id="ARBA00007122"/>
    </source>
</evidence>
<protein>
    <recommendedName>
        <fullName evidence="4">Adenosylhomocysteinase</fullName>
        <ecNumber evidence="4">3.13.2.1</ecNumber>
    </recommendedName>
    <alternativeName>
        <fullName evidence="4">S-adenosyl-L-homocysteine hydrolase</fullName>
        <shortName evidence="4">AdoHcyase</shortName>
    </alternativeName>
</protein>
<evidence type="ECO:0000256" key="4">
    <source>
        <dbReference type="HAMAP-Rule" id="MF_00563"/>
    </source>
</evidence>
<sequence length="420" mass="45168">MALPSHDVADLGLAQAGVRRVEWAEHTMPALRSIRERFDRERPLAGLRIAACMHVTAETANLLRALRAGGAEVALAASNPLSTQDDTAAALVAEYGVMVHARAGMDVATYDRNLVTVLEHRPHLLLDDGCDLVNTAHLRRPDLIAETVGGCEQTTTGVIRLHRMSAESALRLPMVAVNDTATKRMFDNRFGTGQSTLDGIMRATNALLAGRTMVVAGFGYCGRGLAERARGMGARVVVTEVDPVKALDAVMQGYTVLPMAEAARIGDVIVTVTGNRDVLRAEHMAELKDGVILANSGHFDIEIDLPALEALAVEIRREVRPQADEYVLADGRRIVLLAEGRLVNLGAAEGHPAAVMDMSFAVQALTVEWLAAHHAELSPGVLDVPAEIDTEVARLELSALGVRIDELTPEQVDYLGSWRA</sequence>
<dbReference type="InterPro" id="IPR020082">
    <property type="entry name" value="S-Ado-L-homoCys_hydrolase_CS"/>
</dbReference>
<dbReference type="PROSITE" id="PS00739">
    <property type="entry name" value="ADOHCYASE_2"/>
    <property type="match status" value="1"/>
</dbReference>
<reference evidence="9" key="1">
    <citation type="journal article" date="2019" name="Int. J. Syst. Evol. Microbiol.">
        <title>The Global Catalogue of Microorganisms (GCM) 10K type strain sequencing project: providing services to taxonomists for standard genome sequencing and annotation.</title>
        <authorList>
            <consortium name="The Broad Institute Genomics Platform"/>
            <consortium name="The Broad Institute Genome Sequencing Center for Infectious Disease"/>
            <person name="Wu L."/>
            <person name="Ma J."/>
        </authorList>
    </citation>
    <scope>NUCLEOTIDE SEQUENCE [LARGE SCALE GENOMIC DNA]</scope>
    <source>
        <strain evidence="9">CGMCC 4.7382</strain>
    </source>
</reference>
<comment type="caution">
    <text evidence="4">Lacks conserved residue(s) required for the propagation of feature annotation.</text>
</comment>
<feature type="binding site" evidence="4">
    <location>
        <begin position="217"/>
        <end position="222"/>
    </location>
    <ligand>
        <name>NAD(+)</name>
        <dbReference type="ChEBI" id="CHEBI:57540"/>
    </ligand>
</feature>
<keyword evidence="4" id="KW-0963">Cytoplasm</keyword>
<dbReference type="Pfam" id="PF00670">
    <property type="entry name" value="AdoHcyase_NAD"/>
    <property type="match status" value="1"/>
</dbReference>
<organism evidence="8 9">
    <name type="scientific">Marinactinospora rubrisoli</name>
    <dbReference type="NCBI Taxonomy" id="2715399"/>
    <lineage>
        <taxon>Bacteria</taxon>
        <taxon>Bacillati</taxon>
        <taxon>Actinomycetota</taxon>
        <taxon>Actinomycetes</taxon>
        <taxon>Streptosporangiales</taxon>
        <taxon>Nocardiopsidaceae</taxon>
        <taxon>Marinactinospora</taxon>
    </lineage>
</organism>